<organism evidence="3 4">
    <name type="scientific">Enterococcus casseliflavus</name>
    <name type="common">Enterococcus flavescens</name>
    <dbReference type="NCBI Taxonomy" id="37734"/>
    <lineage>
        <taxon>Bacteria</taxon>
        <taxon>Bacillati</taxon>
        <taxon>Bacillota</taxon>
        <taxon>Bacilli</taxon>
        <taxon>Lactobacillales</taxon>
        <taxon>Enterococcaceae</taxon>
        <taxon>Enterococcus</taxon>
    </lineage>
</organism>
<gene>
    <name evidence="3" type="ORF">P7I34_15340</name>
</gene>
<dbReference type="Proteomes" id="UP001253851">
    <property type="component" value="Unassembled WGS sequence"/>
</dbReference>
<reference evidence="3 4" key="1">
    <citation type="submission" date="2023-03" db="EMBL/GenBank/DDBJ databases">
        <authorList>
            <person name="Shen W."/>
            <person name="Cai J."/>
        </authorList>
    </citation>
    <scope>NUCLEOTIDE SEQUENCE [LARGE SCALE GENOMIC DNA]</scope>
    <source>
        <strain evidence="3 4">B516</strain>
    </source>
</reference>
<dbReference type="RefSeq" id="WP_311957756.1">
    <property type="nucleotide sequence ID" value="NZ_JARQDZ010000012.1"/>
</dbReference>
<dbReference type="InterPro" id="IPR054246">
    <property type="entry name" value="DUF6973"/>
</dbReference>
<evidence type="ECO:0000259" key="2">
    <source>
        <dbReference type="Pfam" id="PF22322"/>
    </source>
</evidence>
<dbReference type="AlphaFoldDB" id="A0ABD5FP20"/>
<evidence type="ECO:0000313" key="4">
    <source>
        <dbReference type="Proteomes" id="UP001253851"/>
    </source>
</evidence>
<accession>A0ABD5FP20</accession>
<dbReference type="Pfam" id="PF22322">
    <property type="entry name" value="DUF6973"/>
    <property type="match status" value="1"/>
</dbReference>
<comment type="caution">
    <text evidence="3">The sequence shown here is derived from an EMBL/GenBank/DDBJ whole genome shotgun (WGS) entry which is preliminary data.</text>
</comment>
<keyword evidence="1" id="KW-0732">Signal</keyword>
<feature type="domain" description="DUF6973" evidence="2">
    <location>
        <begin position="113"/>
        <end position="224"/>
    </location>
</feature>
<dbReference type="EMBL" id="JARQDZ010000012">
    <property type="protein sequence ID" value="MDT2984045.1"/>
    <property type="molecule type" value="Genomic_DNA"/>
</dbReference>
<evidence type="ECO:0000313" key="3">
    <source>
        <dbReference type="EMBL" id="MDT2984045.1"/>
    </source>
</evidence>
<proteinExistence type="predicted"/>
<sequence length="250" mass="27997">MKKIFLTLVLFFGISVSSSIHAYADDIATDESVAEQISNESLSDEVIDSLTIDDFVKAYEISSSDEEFKDLSEDDQNLYMIKLYNEIYESKSYRVTARYLPSAYENLNSAEKKLVKSYPAQAAQVYTASSLATKRTNALYKNGLHNGNGDAFRHTYWNAEMATMLAGYGSSFNPSNGKTNAKRWADAHEENKNQPANEKQMDLFNNNVGRSIVNKKYSSKDLEKKALAKVDAGSCRRIVNNKVVATTKAR</sequence>
<feature type="signal peptide" evidence="1">
    <location>
        <begin position="1"/>
        <end position="22"/>
    </location>
</feature>
<feature type="chain" id="PRO_5044853497" description="DUF6973 domain-containing protein" evidence="1">
    <location>
        <begin position="23"/>
        <end position="250"/>
    </location>
</feature>
<protein>
    <recommendedName>
        <fullName evidence="2">DUF6973 domain-containing protein</fullName>
    </recommendedName>
</protein>
<name>A0ABD5FP20_ENTCA</name>
<evidence type="ECO:0000256" key="1">
    <source>
        <dbReference type="SAM" id="SignalP"/>
    </source>
</evidence>